<protein>
    <recommendedName>
        <fullName evidence="4">Photosynthesis system II assembly factor Ycf48/Hcf136-like domain-containing protein</fullName>
    </recommendedName>
</protein>
<dbReference type="InterPro" id="IPR036278">
    <property type="entry name" value="Sialidase_sf"/>
</dbReference>
<dbReference type="InterPro" id="IPR028203">
    <property type="entry name" value="PSII_CF48-like_dom"/>
</dbReference>
<dbReference type="GO" id="GO:0015979">
    <property type="term" value="P:photosynthesis"/>
    <property type="evidence" value="ECO:0007669"/>
    <property type="project" value="UniProtKB-KW"/>
</dbReference>
<dbReference type="CDD" id="cd15482">
    <property type="entry name" value="Sialidase_non-viral"/>
    <property type="match status" value="1"/>
</dbReference>
<dbReference type="STRING" id="1144748.KS2013_585"/>
<evidence type="ECO:0000313" key="5">
    <source>
        <dbReference type="EMBL" id="AOE49309.1"/>
    </source>
</evidence>
<evidence type="ECO:0000256" key="1">
    <source>
        <dbReference type="ARBA" id="ARBA00022531"/>
    </source>
</evidence>
<dbReference type="SUPFAM" id="SSF50939">
    <property type="entry name" value="Sialidases"/>
    <property type="match status" value="1"/>
</dbReference>
<proteinExistence type="predicted"/>
<dbReference type="Gene3D" id="2.130.10.10">
    <property type="entry name" value="YVTN repeat-like/Quinoprotein amine dehydrogenase"/>
    <property type="match status" value="1"/>
</dbReference>
<name>A0A1B3B929_9GAMM</name>
<dbReference type="PANTHER" id="PTHR47199:SF2">
    <property type="entry name" value="PHOTOSYSTEM II STABILITY_ASSEMBLY FACTOR HCF136, CHLOROPLASTIC"/>
    <property type="match status" value="1"/>
</dbReference>
<dbReference type="Pfam" id="PF14870">
    <property type="entry name" value="PSII_BNR"/>
    <property type="match status" value="1"/>
</dbReference>
<dbReference type="InterPro" id="IPR015943">
    <property type="entry name" value="WD40/YVTN_repeat-like_dom_sf"/>
</dbReference>
<evidence type="ECO:0000313" key="6">
    <source>
        <dbReference type="Proteomes" id="UP000094147"/>
    </source>
</evidence>
<accession>A0A1B3B929</accession>
<feature type="signal peptide" evidence="3">
    <location>
        <begin position="1"/>
        <end position="22"/>
    </location>
</feature>
<organism evidence="5 6">
    <name type="scientific">Kangiella sediminilitoris</name>
    <dbReference type="NCBI Taxonomy" id="1144748"/>
    <lineage>
        <taxon>Bacteria</taxon>
        <taxon>Pseudomonadati</taxon>
        <taxon>Pseudomonadota</taxon>
        <taxon>Gammaproteobacteria</taxon>
        <taxon>Kangiellales</taxon>
        <taxon>Kangiellaceae</taxon>
        <taxon>Kangiella</taxon>
    </lineage>
</organism>
<reference evidence="6" key="1">
    <citation type="submission" date="2015-08" db="EMBL/GenBank/DDBJ databases">
        <authorList>
            <person name="Kim K.M."/>
        </authorList>
    </citation>
    <scope>NUCLEOTIDE SEQUENCE [LARGE SCALE GENOMIC DNA]</scope>
    <source>
        <strain evidence="6">KCTC 23892</strain>
    </source>
</reference>
<dbReference type="Proteomes" id="UP000094147">
    <property type="component" value="Chromosome"/>
</dbReference>
<dbReference type="GO" id="GO:0009523">
    <property type="term" value="C:photosystem II"/>
    <property type="evidence" value="ECO:0007669"/>
    <property type="project" value="UniProtKB-KW"/>
</dbReference>
<evidence type="ECO:0000256" key="2">
    <source>
        <dbReference type="ARBA" id="ARBA00023276"/>
    </source>
</evidence>
<dbReference type="PANTHER" id="PTHR47199">
    <property type="entry name" value="PHOTOSYSTEM II STABILITY/ASSEMBLY FACTOR HCF136, CHLOROPLASTIC"/>
    <property type="match status" value="1"/>
</dbReference>
<evidence type="ECO:0000256" key="3">
    <source>
        <dbReference type="SAM" id="SignalP"/>
    </source>
</evidence>
<feature type="chain" id="PRO_5008544023" description="Photosynthesis system II assembly factor Ycf48/Hcf136-like domain-containing protein" evidence="3">
    <location>
        <begin position="23"/>
        <end position="344"/>
    </location>
</feature>
<gene>
    <name evidence="5" type="ORF">KS2013_585</name>
</gene>
<keyword evidence="2" id="KW-0604">Photosystem II</keyword>
<dbReference type="KEGG" id="ksd:KS2013_585"/>
<feature type="domain" description="Photosynthesis system II assembly factor Ycf48/Hcf136-like" evidence="4">
    <location>
        <begin position="63"/>
        <end position="115"/>
    </location>
</feature>
<keyword evidence="3" id="KW-0732">Signal</keyword>
<dbReference type="AlphaFoldDB" id="A0A1B3B929"/>
<keyword evidence="6" id="KW-1185">Reference proteome</keyword>
<sequence precursor="true">MKTVLQLIYVSLLIVASYAAQAKPAVIAPKADSSLLLDVVKVSDNRLITVGERGHILISEDDGSSWRQVEVPVDVNLTAVDFLDEKHGVAVGFDQTILLTEDSGETWTISHQKVSNYQPALFSVLYNTRNRITAVGSYGLYLETSDGGDTWNTREVASLSDVYDGFSHFYDLEKRSADTWFIAGEKYIAEANDEGEEFSKGMVAVTHDAGRTWKKLNSPYEGSFFGISVTDSGIYVYGLRGNLFHSVNEGESWNKVMLKAKSGKVESGLHDMLITPNGTLVLVGTAGALIRKQNEQVTVAKRADLKGRAALLNLGEENYIIVGEGGVESYTPDDKDKESALKGQ</sequence>
<dbReference type="RefSeq" id="WP_068989490.1">
    <property type="nucleotide sequence ID" value="NZ_CP012418.1"/>
</dbReference>
<dbReference type="OrthoDB" id="9813892at2"/>
<evidence type="ECO:0000259" key="4">
    <source>
        <dbReference type="Pfam" id="PF14870"/>
    </source>
</evidence>
<dbReference type="EMBL" id="CP012418">
    <property type="protein sequence ID" value="AOE49309.1"/>
    <property type="molecule type" value="Genomic_DNA"/>
</dbReference>
<keyword evidence="1" id="KW-0602">Photosynthesis</keyword>